<feature type="compositionally biased region" description="Polar residues" evidence="4">
    <location>
        <begin position="1604"/>
        <end position="1617"/>
    </location>
</feature>
<feature type="compositionally biased region" description="Low complexity" evidence="4">
    <location>
        <begin position="1707"/>
        <end position="1716"/>
    </location>
</feature>
<dbReference type="InterPro" id="IPR001830">
    <property type="entry name" value="Glyco_trans_20"/>
</dbReference>
<dbReference type="InParanoid" id="A0A0G4EJB5"/>
<evidence type="ECO:0000256" key="4">
    <source>
        <dbReference type="SAM" id="MobiDB-lite"/>
    </source>
</evidence>
<dbReference type="GO" id="GO:0004805">
    <property type="term" value="F:trehalose-phosphatase activity"/>
    <property type="evidence" value="ECO:0007669"/>
    <property type="project" value="TreeGrafter"/>
</dbReference>
<proteinExistence type="inferred from homology"/>
<dbReference type="Gene3D" id="3.30.70.1020">
    <property type="entry name" value="Trehalose-6-phosphate phosphatase related protein, domain 2"/>
    <property type="match status" value="1"/>
</dbReference>
<feature type="region of interest" description="Disordered" evidence="4">
    <location>
        <begin position="2343"/>
        <end position="2383"/>
    </location>
</feature>
<keyword evidence="3" id="KW-0808">Transferase</keyword>
<feature type="compositionally biased region" description="Basic and acidic residues" evidence="4">
    <location>
        <begin position="1318"/>
        <end position="1333"/>
    </location>
</feature>
<dbReference type="PANTHER" id="PTHR10788">
    <property type="entry name" value="TREHALOSE-6-PHOSPHATE SYNTHASE"/>
    <property type="match status" value="1"/>
</dbReference>
<feature type="region of interest" description="Disordered" evidence="4">
    <location>
        <begin position="1124"/>
        <end position="1154"/>
    </location>
</feature>
<protein>
    <submittedName>
        <fullName evidence="5">Uncharacterized protein</fullName>
    </submittedName>
</protein>
<feature type="region of interest" description="Disordered" evidence="4">
    <location>
        <begin position="886"/>
        <end position="945"/>
    </location>
</feature>
<dbReference type="Pfam" id="PF00982">
    <property type="entry name" value="Glyco_transf_20"/>
    <property type="match status" value="1"/>
</dbReference>
<feature type="compositionally biased region" description="Polar residues" evidence="4">
    <location>
        <begin position="2666"/>
        <end position="2678"/>
    </location>
</feature>
<feature type="compositionally biased region" description="Polar residues" evidence="4">
    <location>
        <begin position="806"/>
        <end position="815"/>
    </location>
</feature>
<dbReference type="STRING" id="1169540.A0A0G4EJB5"/>
<dbReference type="GO" id="GO:0003825">
    <property type="term" value="F:alpha,alpha-trehalose-phosphate synthase (UDP-forming) activity"/>
    <property type="evidence" value="ECO:0007669"/>
    <property type="project" value="TreeGrafter"/>
</dbReference>
<feature type="compositionally biased region" description="Basic and acidic residues" evidence="4">
    <location>
        <begin position="2799"/>
        <end position="2812"/>
    </location>
</feature>
<dbReference type="PANTHER" id="PTHR10788:SF106">
    <property type="entry name" value="BCDNA.GH08860"/>
    <property type="match status" value="1"/>
</dbReference>
<feature type="compositionally biased region" description="Polar residues" evidence="4">
    <location>
        <begin position="1735"/>
        <end position="1745"/>
    </location>
</feature>
<feature type="compositionally biased region" description="Polar residues" evidence="4">
    <location>
        <begin position="2200"/>
        <end position="2209"/>
    </location>
</feature>
<feature type="compositionally biased region" description="Basic and acidic residues" evidence="4">
    <location>
        <begin position="2467"/>
        <end position="2486"/>
    </location>
</feature>
<feature type="compositionally biased region" description="Low complexity" evidence="4">
    <location>
        <begin position="2343"/>
        <end position="2382"/>
    </location>
</feature>
<feature type="compositionally biased region" description="Basic and acidic residues" evidence="4">
    <location>
        <begin position="2598"/>
        <end position="2607"/>
    </location>
</feature>
<feature type="region of interest" description="Disordered" evidence="4">
    <location>
        <begin position="1281"/>
        <end position="1348"/>
    </location>
</feature>
<evidence type="ECO:0000313" key="6">
    <source>
        <dbReference type="Proteomes" id="UP000041254"/>
    </source>
</evidence>
<feature type="compositionally biased region" description="Polar residues" evidence="4">
    <location>
        <begin position="1370"/>
        <end position="1380"/>
    </location>
</feature>
<feature type="compositionally biased region" description="Basic and acidic residues" evidence="4">
    <location>
        <begin position="2058"/>
        <end position="2090"/>
    </location>
</feature>
<feature type="compositionally biased region" description="Polar residues" evidence="4">
    <location>
        <begin position="827"/>
        <end position="838"/>
    </location>
</feature>
<dbReference type="EMBL" id="CDMY01000243">
    <property type="protein sequence ID" value="CEL96125.1"/>
    <property type="molecule type" value="Genomic_DNA"/>
</dbReference>
<feature type="region of interest" description="Disordered" evidence="4">
    <location>
        <begin position="34"/>
        <end position="73"/>
    </location>
</feature>
<dbReference type="OrthoDB" id="447564at2759"/>
<feature type="compositionally biased region" description="Basic and acidic residues" evidence="4">
    <location>
        <begin position="2041"/>
        <end position="2051"/>
    </location>
</feature>
<sequence length="2898" mass="313196">MSHPASVFGPYLPAHRLQRDDTLVEEQIKRHIHKRERVQQQVQSEQRHLHQQQQERPTGAGPPDGGGSEVEEERAQSKLLIVANRLPMTIKRSESGEYSYSVSSGGLVSALSGIKGFDMVWIGWPGAEILERDQVSVVAEARKRNCYPVFLDREIIDLYYNGFANNVLWPLFHYIPPPMDAIHGANETTMEQWEAYCKANELFVDAILDVYEDGDYVWVHDYHLMLVPKMLRDRKNDSKIGWFLHTPFPSQEVFRMLPFRTEILSGLLSSNLVAFHVYDYMRHFLSSCVQLMGIESSTQGIDASPIGGVFVYCATIPIGIEPQSFTQKLQQPSVIAGIQQLRQKFGDRKVILGVDRLDYMKGIPHKLNGFDQFLEKNSEWIDRCVLVQLAVPSRTVVPEYQRLKSKVHELVGRIIGKRGGLASVPVHYLDQSLSFEELVALYRVADVAFISSLRDGMNLVSYEYIACQEGKHGVLILSEFAGAAQSLGAGSIRINPWNLDETADAIKQALTMSPEERQSRHEYAFRHVHTHTSQTWAETFINSLREASAESEEVCAAVPPILAFERVLEDLRASSRRLVVIDLLDSLIAARGNRGMPMKRFKSLIQIPEAVREALTLLGNDPDTTVIITSSHPRSTLERLLKDLPVCLAAENGCVYRKRTGEWVQLLSESEAADLDWVSGVQEIFDSFQEHTPGSYTERTTVSLTWYWDDTLPDFGQQQSRDLLVHLWAGPLANSNAEVVLGPRMVEVRPPNCGRAHLMERMLSLEFGEHFDELDFLLCIGNFPWRDEDIFHVFETFGVDRCFRKTSTSTGTGQKEASVLHTPRSPPTSHASQSSPGSRPSRLEVPGGASPPRLTASTAGDVTLGEGDDEIEGPISVQVLHRKGSDVNSIPASTTGNGVSAMSNDASSVHPSASDITPKSVQQLHPNTTRHRAGRCARGGVDEGDDTESAAQAVYYSVSVGIKMSKAKFCLPNAYHVQSLVRAMATRLPTTDRAASQQTPYTVPFTVIQPPSFIGQPAPVPPSKLASASNLQPMPERPEWESNLPSPFWQQVPLDENKAHYVLPDGRRLDQDSHVVASAQVPPEAVSAPLPPLPGQPSVPAAEVSHGFPYTPANTIAPEFRAPVQPKPSRDFSVPLPSVAQPVAEPPQAGSMTERTAEWLHRAAPSLPVASKTEQPRPAEVPTPYAALGGMAVSALGQPPVPRPPRLPISIPEGPQSMSLYGGAAAAPAAGGRVSPPTSYEDTYPLFHPLRELGRPVPAAASPPRVGSPVGFAYGGGFHGGFPPDRQDSGEPLIYGRPTTLPSSSFGTQRSPTTGALHAREPQTRHKEKDKGRRSTTSTLPEAGDLMSTGRLTNLAWQGPHTTLAVPQETGFQGSLTSPNLGMHGAKVGKPKAASGWRGTLRPGEGAPVSFAGSIQLPAGPALQDNRPLQLELFSRPPQMSVPSAKSLDSEDEALRKDPYKREYPPSNHASHLIPKITDDEARLLTQRRLNDEAAVLRTLPREGSPVEPSNYWFGIPAPVPRDSSHPSRGGRPPLPPSSAVPVPGPSRPLQQPVAPATPPMQGQAALPVHQTPQPHARPPEDSSYPPATAEKGVDILPPAPVSRASQPAGSPEQRVSGSIAADRAPEPRPHQPHPQLQPPGEIKGAYYEGQRDSQMAGFRPSESGTTPSAGAWYGGIDGSSGHGRQAGQEMQHKTALGAAQQHDRTSVASSASSSAMWYAPQLGPQPTPSPQAAFHTSPSPSSGARDTAGLHPSSADTLRTTPEVTGGGGPPRAEALPMSVPHSQSQHSVGAPFPPLQIPHSGTSDPQFSAAHQPLLHHHAAVSAGDPRLDEERRRLAEQRRMEEEQQRRQQEEIRQREMMRQQEEARRQEMRRQEEEQRLREEDLRRQRDLLRGQEEQLRHEPIQPDQRRHYDHMQQQHQHLAEQHPQHHLLTPAGPQPAHPAKDLFPDAIPSPENRRVHSAQGPAPSRDDLPPRRGGSDVEAGYFPPPATIPASFGRSPPRSQPPAPRPQRQEGVRAHTLPPQSVPPHGISDPTMAHPPQHEHAAHPEIHFPSADTRLDEERNRLEEEQRRQQEELRRREMMRQEEFRQQQGLPSRAPEVMHGVPPNQHAASAAGRQHFGYDLEKRGSPEATSSIQSSVGGYHHVSAPAAAAAAAAAAQPHAPHQAIPQQQPYEYPSHSTTTTGQGGHYPAHHPASTMPVSSASSPGENKAVQADAGPQAPLSMAQQGSYAPHQGPRTPERSPHKASPSVSFAAAHQERPIERVPLASELLDDAAGPSPAWMQSQNSRSRSQPLAHLMGGHGAMASAGTGGGIGVRRDVHHHSLHHSSTEREHMAPLDQIPVQQQQQQQQHSQHVPVQQHSLAGHTAAASAGPPAAYPSSQIDARLPPVAVPRVPVGVTFPPQPPQAARGPCLIDEDHSRTNTHHPSASSQLVPPGRPREDRTSVASHEEPAAEPAPDVPSPLIRPERTVPDRLWQEDSPEERPSAAAVSAGGAGTGTTGSPEIVPGSGRGGHVLTPTVQRQPEDRLPGVNPFPVVRPSGSSSGESTLRPSAASSPEASMTAQAMPVPPPALPPLAQTPPASTHPSMRHQQTAPTDVHRASENRPHGQQGDTVTPEAAPAAPATSPGSPQPHNQVMGPSVPPAAFQLLVWQQNAPGMSSEDSRSPSGLSASATPGHTTADARPGIHPPMTSAHKGQHNSRSFGHLPPLSSAAAAGAPVASSAAEVPPLSGSPVRPSPPVSIAGPAAGAGPLPVSDQALAQRRPPESSIPPLPNSVSTPNVLEVGSVTRHPLLSQQDTGRERTPPLEREQQQQRGVVPHTGSPKPPSRQHASPPPSVPPPPQPPSLVQQHQQQQQQPPSSEGPAAVLTDPFAHVQAAAGSRTPHAQQQQQQPNRETG</sequence>
<dbReference type="Gene3D" id="3.40.50.1000">
    <property type="entry name" value="HAD superfamily/HAD-like"/>
    <property type="match status" value="1"/>
</dbReference>
<feature type="compositionally biased region" description="Low complexity" evidence="4">
    <location>
        <begin position="2616"/>
        <end position="2629"/>
    </location>
</feature>
<dbReference type="VEuPathDB" id="CryptoDB:Vbra_7521"/>
<dbReference type="FunFam" id="3.40.50.2000:FF:000010">
    <property type="entry name" value="Alpha,alpha-trehalose-phosphate synthase"/>
    <property type="match status" value="1"/>
</dbReference>
<dbReference type="SUPFAM" id="SSF53756">
    <property type="entry name" value="UDP-Glycosyltransferase/glycogen phosphorylase"/>
    <property type="match status" value="1"/>
</dbReference>
<feature type="region of interest" description="Disordered" evidence="4">
    <location>
        <begin position="1494"/>
        <end position="2261"/>
    </location>
</feature>
<feature type="compositionally biased region" description="Pro residues" evidence="4">
    <location>
        <begin position="2568"/>
        <end position="2579"/>
    </location>
</feature>
<feature type="region of interest" description="Disordered" evidence="4">
    <location>
        <begin position="2399"/>
        <end position="2898"/>
    </location>
</feature>
<evidence type="ECO:0000256" key="3">
    <source>
        <dbReference type="ARBA" id="ARBA00022679"/>
    </source>
</evidence>
<evidence type="ECO:0000256" key="2">
    <source>
        <dbReference type="ARBA" id="ARBA00022676"/>
    </source>
</evidence>
<feature type="compositionally biased region" description="Pro residues" evidence="4">
    <location>
        <begin position="1533"/>
        <end position="1547"/>
    </location>
</feature>
<feature type="compositionally biased region" description="Low complexity" evidence="4">
    <location>
        <begin position="2149"/>
        <end position="2174"/>
    </location>
</feature>
<dbReference type="NCBIfam" id="NF011071">
    <property type="entry name" value="PRK14501.1"/>
    <property type="match status" value="1"/>
</dbReference>
<gene>
    <name evidence="5" type="ORF">Vbra_7521</name>
</gene>
<feature type="region of interest" description="Disordered" evidence="4">
    <location>
        <begin position="1435"/>
        <end position="1476"/>
    </location>
</feature>
<feature type="compositionally biased region" description="Gly residues" evidence="4">
    <location>
        <begin position="1673"/>
        <end position="1682"/>
    </location>
</feature>
<dbReference type="InterPro" id="IPR036412">
    <property type="entry name" value="HAD-like_sf"/>
</dbReference>
<dbReference type="SUPFAM" id="SSF56784">
    <property type="entry name" value="HAD-like"/>
    <property type="match status" value="1"/>
</dbReference>
<accession>A0A0G4EJB5</accession>
<evidence type="ECO:0000313" key="5">
    <source>
        <dbReference type="EMBL" id="CEL96125.1"/>
    </source>
</evidence>
<keyword evidence="6" id="KW-1185">Reference proteome</keyword>
<feature type="region of interest" description="Disordered" evidence="4">
    <location>
        <begin position="2277"/>
        <end position="2318"/>
    </location>
</feature>
<dbReference type="Gene3D" id="3.40.50.2000">
    <property type="entry name" value="Glycogen Phosphorylase B"/>
    <property type="match status" value="2"/>
</dbReference>
<feature type="compositionally biased region" description="Basic and acidic residues" evidence="4">
    <location>
        <begin position="1828"/>
        <end position="1928"/>
    </location>
</feature>
<feature type="region of interest" description="Disordered" evidence="4">
    <location>
        <begin position="1017"/>
        <end position="1042"/>
    </location>
</feature>
<feature type="compositionally biased region" description="Polar residues" evidence="4">
    <location>
        <begin position="1300"/>
        <end position="1314"/>
    </location>
</feature>
<comment type="similarity">
    <text evidence="1">In the N-terminal section; belongs to the glycosyltransferase 20 family.</text>
</comment>
<feature type="compositionally biased region" description="Low complexity" evidence="4">
    <location>
        <begin position="2846"/>
        <end position="2860"/>
    </location>
</feature>
<feature type="region of interest" description="Disordered" evidence="4">
    <location>
        <begin position="1370"/>
        <end position="1405"/>
    </location>
</feature>
<feature type="compositionally biased region" description="Low complexity" evidence="4">
    <location>
        <begin position="2707"/>
        <end position="2756"/>
    </location>
</feature>
<feature type="compositionally biased region" description="Basic and acidic residues" evidence="4">
    <location>
        <begin position="2439"/>
        <end position="2453"/>
    </location>
</feature>
<feature type="compositionally biased region" description="Basic and acidic residues" evidence="4">
    <location>
        <begin position="1969"/>
        <end position="1980"/>
    </location>
</feature>
<reference evidence="5 6" key="1">
    <citation type="submission" date="2014-11" db="EMBL/GenBank/DDBJ databases">
        <authorList>
            <person name="Zhu J."/>
            <person name="Qi W."/>
            <person name="Song R."/>
        </authorList>
    </citation>
    <scope>NUCLEOTIDE SEQUENCE [LARGE SCALE GENOMIC DNA]</scope>
</reference>
<feature type="compositionally biased region" description="Polar residues" evidence="4">
    <location>
        <begin position="2585"/>
        <end position="2596"/>
    </location>
</feature>
<feature type="compositionally biased region" description="Basic and acidic residues" evidence="4">
    <location>
        <begin position="2121"/>
        <end position="2130"/>
    </location>
</feature>
<feature type="compositionally biased region" description="Basic and acidic residues" evidence="4">
    <location>
        <begin position="1453"/>
        <end position="1464"/>
    </location>
</feature>
<dbReference type="InterPro" id="IPR003337">
    <property type="entry name" value="Trehalose_PPase"/>
</dbReference>
<feature type="compositionally biased region" description="Polar residues" evidence="4">
    <location>
        <begin position="2132"/>
        <end position="2141"/>
    </location>
</feature>
<dbReference type="GO" id="GO:0005992">
    <property type="term" value="P:trehalose biosynthetic process"/>
    <property type="evidence" value="ECO:0007669"/>
    <property type="project" value="InterPro"/>
</dbReference>
<feature type="compositionally biased region" description="Pro residues" evidence="4">
    <location>
        <begin position="2833"/>
        <end position="2845"/>
    </location>
</feature>
<keyword evidence="2" id="KW-0328">Glycosyltransferase</keyword>
<feature type="compositionally biased region" description="Polar residues" evidence="4">
    <location>
        <begin position="886"/>
        <end position="927"/>
    </location>
</feature>
<organism evidence="5 6">
    <name type="scientific">Vitrella brassicaformis (strain CCMP3155)</name>
    <dbReference type="NCBI Taxonomy" id="1169540"/>
    <lineage>
        <taxon>Eukaryota</taxon>
        <taxon>Sar</taxon>
        <taxon>Alveolata</taxon>
        <taxon>Colpodellida</taxon>
        <taxon>Vitrellaceae</taxon>
        <taxon>Vitrella</taxon>
    </lineage>
</organism>
<dbReference type="InterPro" id="IPR023214">
    <property type="entry name" value="HAD_sf"/>
</dbReference>
<feature type="compositionally biased region" description="Polar residues" evidence="4">
    <location>
        <begin position="2283"/>
        <end position="2294"/>
    </location>
</feature>
<name>A0A0G4EJB5_VITBC</name>
<feature type="region of interest" description="Disordered" evidence="4">
    <location>
        <begin position="806"/>
        <end position="871"/>
    </location>
</feature>
<dbReference type="CDD" id="cd03788">
    <property type="entry name" value="GT20_TPS"/>
    <property type="match status" value="1"/>
</dbReference>
<evidence type="ECO:0000256" key="1">
    <source>
        <dbReference type="ARBA" id="ARBA00005409"/>
    </source>
</evidence>
<dbReference type="Proteomes" id="UP000041254">
    <property type="component" value="Unassembled WGS sequence"/>
</dbReference>
<feature type="compositionally biased region" description="Polar residues" evidence="4">
    <location>
        <begin position="2541"/>
        <end position="2563"/>
    </location>
</feature>
<dbReference type="Pfam" id="PF02358">
    <property type="entry name" value="Trehalose_PPase"/>
    <property type="match status" value="1"/>
</dbReference>
<feature type="region of interest" description="Disordered" evidence="4">
    <location>
        <begin position="1196"/>
        <end position="1215"/>
    </location>
</feature>
<dbReference type="GO" id="GO:0005829">
    <property type="term" value="C:cytosol"/>
    <property type="evidence" value="ECO:0007669"/>
    <property type="project" value="TreeGrafter"/>
</dbReference>